<evidence type="ECO:0000259" key="1">
    <source>
        <dbReference type="Pfam" id="PF03178"/>
    </source>
</evidence>
<dbReference type="Pfam" id="PF03178">
    <property type="entry name" value="CPSF_A"/>
    <property type="match status" value="1"/>
</dbReference>
<dbReference type="GO" id="GO:0003676">
    <property type="term" value="F:nucleic acid binding"/>
    <property type="evidence" value="ECO:0007669"/>
    <property type="project" value="InterPro"/>
</dbReference>
<dbReference type="InterPro" id="IPR050358">
    <property type="entry name" value="RSE1/DDB1/CFT1"/>
</dbReference>
<gene>
    <name evidence="2" type="ORF">PXEA_LOCUS12842</name>
</gene>
<dbReference type="AlphaFoldDB" id="A0A448WST2"/>
<proteinExistence type="predicted"/>
<reference evidence="2" key="1">
    <citation type="submission" date="2018-11" db="EMBL/GenBank/DDBJ databases">
        <authorList>
            <consortium name="Pathogen Informatics"/>
        </authorList>
    </citation>
    <scope>NUCLEOTIDE SEQUENCE</scope>
</reference>
<dbReference type="Gene3D" id="2.130.10.10">
    <property type="entry name" value="YVTN repeat-like/Quinoprotein amine dehydrogenase"/>
    <property type="match status" value="1"/>
</dbReference>
<accession>A0A448WST2</accession>
<dbReference type="Proteomes" id="UP000784294">
    <property type="component" value="Unassembled WGS sequence"/>
</dbReference>
<organism evidence="2 3">
    <name type="scientific">Protopolystoma xenopodis</name>
    <dbReference type="NCBI Taxonomy" id="117903"/>
    <lineage>
        <taxon>Eukaryota</taxon>
        <taxon>Metazoa</taxon>
        <taxon>Spiralia</taxon>
        <taxon>Lophotrochozoa</taxon>
        <taxon>Platyhelminthes</taxon>
        <taxon>Monogenea</taxon>
        <taxon>Polyopisthocotylea</taxon>
        <taxon>Polystomatidea</taxon>
        <taxon>Polystomatidae</taxon>
        <taxon>Protopolystoma</taxon>
    </lineage>
</organism>
<sequence>MPHLIVSIHSVGSRIMVCDIQESVHWIRYHVRSENQLVVFADDSCPRWVTALAVLDPATLALADKFGNITILRLPPNVSDDVEEDPSGNRALWDRGFLGGASQKAETISHFFIGEMITSLVKATLIPGGSEGLVYTTLSGGLGILVPFASRESYDFFQHLELHMRTENIPLVGRDHLHYRSYYYPCKVISILIRLRLNHVTRYIERF</sequence>
<comment type="caution">
    <text evidence="2">The sequence shown here is derived from an EMBL/GenBank/DDBJ whole genome shotgun (WGS) entry which is preliminary data.</text>
</comment>
<protein>
    <recommendedName>
        <fullName evidence="1">RSE1/DDB1/CPSF1 C-terminal domain-containing protein</fullName>
    </recommendedName>
</protein>
<dbReference type="InterPro" id="IPR015943">
    <property type="entry name" value="WD40/YVTN_repeat-like_dom_sf"/>
</dbReference>
<dbReference type="InterPro" id="IPR004871">
    <property type="entry name" value="RSE1/DDB1/CPSF1_C"/>
</dbReference>
<keyword evidence="3" id="KW-1185">Reference proteome</keyword>
<dbReference type="OrthoDB" id="436637at2759"/>
<dbReference type="EMBL" id="CAAALY010041440">
    <property type="protein sequence ID" value="VEL19402.1"/>
    <property type="molecule type" value="Genomic_DNA"/>
</dbReference>
<evidence type="ECO:0000313" key="3">
    <source>
        <dbReference type="Proteomes" id="UP000784294"/>
    </source>
</evidence>
<feature type="domain" description="RSE1/DDB1/CPSF1 C-terminal" evidence="1">
    <location>
        <begin position="4"/>
        <end position="186"/>
    </location>
</feature>
<dbReference type="GO" id="GO:0005634">
    <property type="term" value="C:nucleus"/>
    <property type="evidence" value="ECO:0007669"/>
    <property type="project" value="InterPro"/>
</dbReference>
<evidence type="ECO:0000313" key="2">
    <source>
        <dbReference type="EMBL" id="VEL19402.1"/>
    </source>
</evidence>
<name>A0A448WST2_9PLAT</name>
<dbReference type="PANTHER" id="PTHR10644">
    <property type="entry name" value="DNA REPAIR/RNA PROCESSING CPSF FAMILY"/>
    <property type="match status" value="1"/>
</dbReference>